<gene>
    <name evidence="8" type="ORF">SAMN05216214_10848</name>
</gene>
<accession>A0A1H7MG78</accession>
<organism evidence="8 9">
    <name type="scientific">Atopomonas hussainii</name>
    <dbReference type="NCBI Taxonomy" id="1429083"/>
    <lineage>
        <taxon>Bacteria</taxon>
        <taxon>Pseudomonadati</taxon>
        <taxon>Pseudomonadota</taxon>
        <taxon>Gammaproteobacteria</taxon>
        <taxon>Pseudomonadales</taxon>
        <taxon>Pseudomonadaceae</taxon>
        <taxon>Atopomonas</taxon>
    </lineage>
</organism>
<comment type="cofactor">
    <cofactor evidence="1 6 7">
        <name>pyridoxal 5'-phosphate</name>
        <dbReference type="ChEBI" id="CHEBI:597326"/>
    </cofactor>
</comment>
<keyword evidence="4 6" id="KW-0663">Pyridoxal phosphate</keyword>
<dbReference type="AlphaFoldDB" id="A0A1H7MG78"/>
<dbReference type="GO" id="GO:0016831">
    <property type="term" value="F:carboxy-lyase activity"/>
    <property type="evidence" value="ECO:0007669"/>
    <property type="project" value="UniProtKB-KW"/>
</dbReference>
<dbReference type="STRING" id="1429083.GCA_001885685_00861"/>
<evidence type="ECO:0000256" key="6">
    <source>
        <dbReference type="PIRSR" id="PIRSR602129-50"/>
    </source>
</evidence>
<comment type="similarity">
    <text evidence="2 7">Belongs to the group II decarboxylase family.</text>
</comment>
<reference evidence="8 9" key="1">
    <citation type="submission" date="2016-10" db="EMBL/GenBank/DDBJ databases">
        <authorList>
            <person name="de Groot N.N."/>
        </authorList>
    </citation>
    <scope>NUCLEOTIDE SEQUENCE [LARGE SCALE GENOMIC DNA]</scope>
    <source>
        <strain evidence="8 9">JCM 19513</strain>
    </source>
</reference>
<proteinExistence type="inferred from homology"/>
<dbReference type="GO" id="GO:0005737">
    <property type="term" value="C:cytoplasm"/>
    <property type="evidence" value="ECO:0007669"/>
    <property type="project" value="TreeGrafter"/>
</dbReference>
<dbReference type="SUPFAM" id="SSF53383">
    <property type="entry name" value="PLP-dependent transferases"/>
    <property type="match status" value="1"/>
</dbReference>
<evidence type="ECO:0000256" key="4">
    <source>
        <dbReference type="ARBA" id="ARBA00022898"/>
    </source>
</evidence>
<keyword evidence="9" id="KW-1185">Reference proteome</keyword>
<dbReference type="Gene3D" id="3.40.640.10">
    <property type="entry name" value="Type I PLP-dependent aspartate aminotransferase-like (Major domain)"/>
    <property type="match status" value="1"/>
</dbReference>
<dbReference type="RefSeq" id="WP_083394285.1">
    <property type="nucleotide sequence ID" value="NZ_FOAS01000008.1"/>
</dbReference>
<dbReference type="InterPro" id="IPR015422">
    <property type="entry name" value="PyrdxlP-dep_Trfase_small"/>
</dbReference>
<dbReference type="Proteomes" id="UP000185766">
    <property type="component" value="Unassembled WGS sequence"/>
</dbReference>
<keyword evidence="3" id="KW-0210">Decarboxylase</keyword>
<dbReference type="InterPro" id="IPR015421">
    <property type="entry name" value="PyrdxlP-dep_Trfase_major"/>
</dbReference>
<evidence type="ECO:0000256" key="5">
    <source>
        <dbReference type="ARBA" id="ARBA00023239"/>
    </source>
</evidence>
<feature type="modified residue" description="N6-(pyridoxal phosphate)lysine" evidence="6">
    <location>
        <position position="318"/>
    </location>
</feature>
<evidence type="ECO:0000313" key="9">
    <source>
        <dbReference type="Proteomes" id="UP000185766"/>
    </source>
</evidence>
<dbReference type="InterPro" id="IPR002129">
    <property type="entry name" value="PyrdxlP-dep_de-COase"/>
</dbReference>
<dbReference type="Gene3D" id="1.20.1650.10">
    <property type="entry name" value="PLP-dependent transferases"/>
    <property type="match status" value="1"/>
</dbReference>
<dbReference type="PANTHER" id="PTHR45677">
    <property type="entry name" value="GLUTAMATE DECARBOXYLASE-RELATED"/>
    <property type="match status" value="1"/>
</dbReference>
<dbReference type="CDD" id="cd06450">
    <property type="entry name" value="DOPA_deC_like"/>
    <property type="match status" value="1"/>
</dbReference>
<keyword evidence="5 7" id="KW-0456">Lyase</keyword>
<protein>
    <submittedName>
        <fullName evidence="8">L-2,4-diaminobutyrate decarboxylase</fullName>
    </submittedName>
</protein>
<dbReference type="Pfam" id="PF00282">
    <property type="entry name" value="Pyridoxal_deC"/>
    <property type="match status" value="1"/>
</dbReference>
<dbReference type="Gene3D" id="3.90.1150.10">
    <property type="entry name" value="Aspartate Aminotransferase, domain 1"/>
    <property type="match status" value="1"/>
</dbReference>
<dbReference type="PANTHER" id="PTHR45677:SF8">
    <property type="entry name" value="CYSTEINE SULFINIC ACID DECARBOXYLASE"/>
    <property type="match status" value="1"/>
</dbReference>
<evidence type="ECO:0000256" key="7">
    <source>
        <dbReference type="RuleBase" id="RU000382"/>
    </source>
</evidence>
<name>A0A1H7MG78_9GAMM</name>
<dbReference type="InterPro" id="IPR015424">
    <property type="entry name" value="PyrdxlP-dep_Trfase"/>
</dbReference>
<sequence>MSTPEPRPQWASLLLAASTASRQAYQQHMQGALQAVDEHLLAPPQIYSGITPQALAEQLARLPMCPEHGVPLAQVTDEAGRLLLANSVRVHQPTCVAHLHCPTLQAGQVGEVLLASANQSLDSWDQSPAASVLEQQLCDFLVQLADLPATGDGVFTAGGTQSNLMGLLLARDLYCQRAFNRDVRVHGLPPEAQQLRVLCSEKAHFSVQQSLSLLGLGAEAALPVAVGADQRMDMRAVRDTLAASLARGERPFALFATAGTTDAGAIDPLPELAELAAEHGLWLHVDAAWAGAALLSHSLKPRLAGIERADSITLDFHKQFYQPISCGAFLLRDRAHFALMRLNADYLNPLEDEADGVPNLVYKSLATTRRFDALKLWLSLRSVGRAELAAMFEYGVALAQAVAADIQQRPELELGFAPQLNAVLLRHRGHGGETPAALDALNRHLAQQLFERGLANLSTTRLRGAQFIKMTLLNPLTTLADLQAVLDALCALAKGKVGEREVSCV</sequence>
<evidence type="ECO:0000256" key="1">
    <source>
        <dbReference type="ARBA" id="ARBA00001933"/>
    </source>
</evidence>
<dbReference type="EMBL" id="FOAS01000008">
    <property type="protein sequence ID" value="SEL10091.1"/>
    <property type="molecule type" value="Genomic_DNA"/>
</dbReference>
<dbReference type="GO" id="GO:0030170">
    <property type="term" value="F:pyridoxal phosphate binding"/>
    <property type="evidence" value="ECO:0007669"/>
    <property type="project" value="InterPro"/>
</dbReference>
<dbReference type="GO" id="GO:0019752">
    <property type="term" value="P:carboxylic acid metabolic process"/>
    <property type="evidence" value="ECO:0007669"/>
    <property type="project" value="InterPro"/>
</dbReference>
<evidence type="ECO:0000313" key="8">
    <source>
        <dbReference type="EMBL" id="SEL10091.1"/>
    </source>
</evidence>
<evidence type="ECO:0000256" key="3">
    <source>
        <dbReference type="ARBA" id="ARBA00022793"/>
    </source>
</evidence>
<evidence type="ECO:0000256" key="2">
    <source>
        <dbReference type="ARBA" id="ARBA00009533"/>
    </source>
</evidence>